<comment type="caution">
    <text evidence="7">The sequence shown here is derived from an EMBL/GenBank/DDBJ whole genome shotgun (WGS) entry which is preliminary data.</text>
</comment>
<keyword evidence="6" id="KW-0328">Glycosyltransferase</keyword>
<keyword evidence="3 6" id="KW-0133">Cell shape</keyword>
<keyword evidence="5 6" id="KW-0472">Membrane</keyword>
<feature type="transmembrane region" description="Helical" evidence="6">
    <location>
        <begin position="137"/>
        <end position="155"/>
    </location>
</feature>
<dbReference type="InterPro" id="IPR001182">
    <property type="entry name" value="FtsW/RodA"/>
</dbReference>
<dbReference type="PANTHER" id="PTHR30474:SF1">
    <property type="entry name" value="PEPTIDOGLYCAN GLYCOSYLTRANSFERASE MRDB"/>
    <property type="match status" value="1"/>
</dbReference>
<feature type="transmembrane region" description="Helical" evidence="6">
    <location>
        <begin position="185"/>
        <end position="204"/>
    </location>
</feature>
<keyword evidence="6" id="KW-0573">Peptidoglycan synthesis</keyword>
<organism evidence="7 8">
    <name type="scientific">Sphingomonas mucosissima</name>
    <dbReference type="NCBI Taxonomy" id="370959"/>
    <lineage>
        <taxon>Bacteria</taxon>
        <taxon>Pseudomonadati</taxon>
        <taxon>Pseudomonadota</taxon>
        <taxon>Alphaproteobacteria</taxon>
        <taxon>Sphingomonadales</taxon>
        <taxon>Sphingomonadaceae</taxon>
        <taxon>Sphingomonas</taxon>
    </lineage>
</organism>
<dbReference type="GO" id="GO:0008360">
    <property type="term" value="P:regulation of cell shape"/>
    <property type="evidence" value="ECO:0007669"/>
    <property type="project" value="UniProtKB-KW"/>
</dbReference>
<proteinExistence type="inferred from homology"/>
<feature type="transmembrane region" description="Helical" evidence="6">
    <location>
        <begin position="75"/>
        <end position="94"/>
    </location>
</feature>
<dbReference type="UniPathway" id="UPA00219"/>
<feature type="transmembrane region" description="Helical" evidence="6">
    <location>
        <begin position="339"/>
        <end position="360"/>
    </location>
</feature>
<dbReference type="GO" id="GO:0005886">
    <property type="term" value="C:plasma membrane"/>
    <property type="evidence" value="ECO:0007669"/>
    <property type="project" value="UniProtKB-SubCell"/>
</dbReference>
<keyword evidence="4 6" id="KW-1133">Transmembrane helix</keyword>
<feature type="transmembrane region" description="Helical" evidence="6">
    <location>
        <begin position="18"/>
        <end position="37"/>
    </location>
</feature>
<evidence type="ECO:0000256" key="6">
    <source>
        <dbReference type="HAMAP-Rule" id="MF_02079"/>
    </source>
</evidence>
<evidence type="ECO:0000256" key="4">
    <source>
        <dbReference type="ARBA" id="ARBA00022989"/>
    </source>
</evidence>
<keyword evidence="6" id="KW-0808">Transferase</keyword>
<feature type="transmembrane region" description="Helical" evidence="6">
    <location>
        <begin position="273"/>
        <end position="293"/>
    </location>
</feature>
<feature type="transmembrane region" description="Helical" evidence="6">
    <location>
        <begin position="43"/>
        <end position="63"/>
    </location>
</feature>
<keyword evidence="6" id="KW-0961">Cell wall biogenesis/degradation</keyword>
<comment type="catalytic activity">
    <reaction evidence="6">
        <text>[GlcNAc-(1-&gt;4)-Mur2Ac(oyl-L-Ala-gamma-D-Glu-L-Lys-D-Ala-D-Ala)](n)-di-trans,octa-cis-undecaprenyl diphosphate + beta-D-GlcNAc-(1-&gt;4)-Mur2Ac(oyl-L-Ala-gamma-D-Glu-L-Lys-D-Ala-D-Ala)-di-trans,octa-cis-undecaprenyl diphosphate = [GlcNAc-(1-&gt;4)-Mur2Ac(oyl-L-Ala-gamma-D-Glu-L-Lys-D-Ala-D-Ala)](n+1)-di-trans,octa-cis-undecaprenyl diphosphate + di-trans,octa-cis-undecaprenyl diphosphate + H(+)</text>
        <dbReference type="Rhea" id="RHEA:23708"/>
        <dbReference type="Rhea" id="RHEA-COMP:9602"/>
        <dbReference type="Rhea" id="RHEA-COMP:9603"/>
        <dbReference type="ChEBI" id="CHEBI:15378"/>
        <dbReference type="ChEBI" id="CHEBI:58405"/>
        <dbReference type="ChEBI" id="CHEBI:60033"/>
        <dbReference type="ChEBI" id="CHEBI:78435"/>
        <dbReference type="EC" id="2.4.99.28"/>
    </reaction>
</comment>
<dbReference type="Proteomes" id="UP000197783">
    <property type="component" value="Unassembled WGS sequence"/>
</dbReference>
<evidence type="ECO:0000256" key="2">
    <source>
        <dbReference type="ARBA" id="ARBA00022692"/>
    </source>
</evidence>
<dbReference type="GO" id="GO:0051301">
    <property type="term" value="P:cell division"/>
    <property type="evidence" value="ECO:0007669"/>
    <property type="project" value="InterPro"/>
</dbReference>
<dbReference type="GO" id="GO:0032153">
    <property type="term" value="C:cell division site"/>
    <property type="evidence" value="ECO:0007669"/>
    <property type="project" value="TreeGrafter"/>
</dbReference>
<protein>
    <recommendedName>
        <fullName evidence="6">Peptidoglycan glycosyltransferase MrdB</fullName>
        <shortName evidence="6">PGT</shortName>
        <ecNumber evidence="6">2.4.99.28</ecNumber>
    </recommendedName>
    <alternativeName>
        <fullName evidence="6">Cell elongation protein RodA</fullName>
    </alternativeName>
    <alternativeName>
        <fullName evidence="6">Cell wall polymerase</fullName>
    </alternativeName>
    <alternativeName>
        <fullName evidence="6">Peptidoglycan polymerase</fullName>
        <shortName evidence="6">PG polymerase</shortName>
    </alternativeName>
</protein>
<dbReference type="GO" id="GO:0015648">
    <property type="term" value="F:lipid-linked peptidoglycan transporter activity"/>
    <property type="evidence" value="ECO:0007669"/>
    <property type="project" value="TreeGrafter"/>
</dbReference>
<comment type="function">
    <text evidence="6">Peptidoglycan polymerase that is essential for cell wall elongation.</text>
</comment>
<dbReference type="PANTHER" id="PTHR30474">
    <property type="entry name" value="CELL CYCLE PROTEIN"/>
    <property type="match status" value="1"/>
</dbReference>
<evidence type="ECO:0000256" key="1">
    <source>
        <dbReference type="ARBA" id="ARBA00004141"/>
    </source>
</evidence>
<evidence type="ECO:0000313" key="7">
    <source>
        <dbReference type="EMBL" id="OWK32659.1"/>
    </source>
</evidence>
<keyword evidence="6" id="KW-0997">Cell inner membrane</keyword>
<comment type="pathway">
    <text evidence="6">Cell wall biogenesis; peptidoglycan biosynthesis.</text>
</comment>
<gene>
    <name evidence="6 7" type="primary">mrdB</name>
    <name evidence="6" type="synonym">rodA</name>
    <name evidence="7" type="ORF">SPMU_09990</name>
</gene>
<comment type="similarity">
    <text evidence="6">Belongs to the SEDS family. MrdB/RodA subfamily.</text>
</comment>
<dbReference type="GO" id="GO:0071555">
    <property type="term" value="P:cell wall organization"/>
    <property type="evidence" value="ECO:0007669"/>
    <property type="project" value="UniProtKB-KW"/>
</dbReference>
<dbReference type="GO" id="GO:0009252">
    <property type="term" value="P:peptidoglycan biosynthetic process"/>
    <property type="evidence" value="ECO:0007669"/>
    <property type="project" value="UniProtKB-UniRule"/>
</dbReference>
<keyword evidence="2 6" id="KW-0812">Transmembrane</keyword>
<keyword evidence="8" id="KW-1185">Reference proteome</keyword>
<accession>A0A245ZSD0</accession>
<name>A0A245ZSD0_9SPHN</name>
<evidence type="ECO:0000313" key="8">
    <source>
        <dbReference type="Proteomes" id="UP000197783"/>
    </source>
</evidence>
<dbReference type="EC" id="2.4.99.28" evidence="6"/>
<dbReference type="EMBL" id="NBBJ01000001">
    <property type="protein sequence ID" value="OWK32659.1"/>
    <property type="molecule type" value="Genomic_DNA"/>
</dbReference>
<dbReference type="GO" id="GO:0008955">
    <property type="term" value="F:peptidoglycan glycosyltransferase activity"/>
    <property type="evidence" value="ECO:0007669"/>
    <property type="project" value="UniProtKB-UniRule"/>
</dbReference>
<comment type="subcellular location">
    <subcellularLocation>
        <location evidence="6">Cell inner membrane</location>
        <topology evidence="6">Multi-pass membrane protein</topology>
    </subcellularLocation>
    <subcellularLocation>
        <location evidence="1">Membrane</location>
        <topology evidence="1">Multi-pass membrane protein</topology>
    </subcellularLocation>
</comment>
<dbReference type="NCBIfam" id="TIGR02210">
    <property type="entry name" value="rodA_shape"/>
    <property type="match status" value="1"/>
</dbReference>
<evidence type="ECO:0000256" key="5">
    <source>
        <dbReference type="ARBA" id="ARBA00023136"/>
    </source>
</evidence>
<dbReference type="AlphaFoldDB" id="A0A245ZSD0"/>
<reference evidence="7 8" key="1">
    <citation type="submission" date="2017-03" db="EMBL/GenBank/DDBJ databases">
        <title>Genome sequence of Sphingomonas mucosissima DSM 17494.</title>
        <authorList>
            <person name="Poehlein A."/>
            <person name="Wuebbeler J.H."/>
            <person name="Steinbuechel A."/>
            <person name="Daniel R."/>
        </authorList>
    </citation>
    <scope>NUCLEOTIDE SEQUENCE [LARGE SCALE GENOMIC DNA]</scope>
    <source>
        <strain evidence="7 8">DSM 17494</strain>
    </source>
</reference>
<keyword evidence="6" id="KW-1003">Cell membrane</keyword>
<feature type="transmembrane region" description="Helical" evidence="6">
    <location>
        <begin position="305"/>
        <end position="333"/>
    </location>
</feature>
<dbReference type="Pfam" id="PF01098">
    <property type="entry name" value="FTSW_RODA_SPOVE"/>
    <property type="match status" value="1"/>
</dbReference>
<feature type="transmembrane region" description="Helical" evidence="6">
    <location>
        <begin position="161"/>
        <end position="178"/>
    </location>
</feature>
<dbReference type="InterPro" id="IPR011923">
    <property type="entry name" value="RodA/MrdB"/>
</dbReference>
<sequence length="370" mass="39642">MIGPSFVPAPVARLPWRMLILVIAIASFGLVILYSAAGGSVRPWALSQGIRFVVFLSGALLIARIPEDVWRQAALPGYVLIVALLFAVELLGAVRGGSQRWLDLGFIRLQPSEVMKPAIVLACARFYELLPPNETRRFGAIWPAALLIALPAGLVMLQPDLGTALMITSGGLTVMFLAGVPLRLFVGGALALAVAAPLAVNFLLHDYQRNRVLIFMDPESDPLGTGYHISQSKIAIGSGGMTGKGFLHGTQSHLDYLPEGHTDFVFATMAEEWGVLGGLFIIVAYLMVIRWGINVGLQAQSRFAKLAAAGLATTIFFYVAINLAMVMGLAPVVGIPLPLVSFGGSAQMTVFVCLGILMSIDRSNRVEKSW</sequence>
<dbReference type="HAMAP" id="MF_02079">
    <property type="entry name" value="PGT_RodA"/>
    <property type="match status" value="1"/>
</dbReference>
<evidence type="ECO:0000256" key="3">
    <source>
        <dbReference type="ARBA" id="ARBA00022960"/>
    </source>
</evidence>